<proteinExistence type="predicted"/>
<organism evidence="4 5">
    <name type="scientific">Adineta steineri</name>
    <dbReference type="NCBI Taxonomy" id="433720"/>
    <lineage>
        <taxon>Eukaryota</taxon>
        <taxon>Metazoa</taxon>
        <taxon>Spiralia</taxon>
        <taxon>Gnathifera</taxon>
        <taxon>Rotifera</taxon>
        <taxon>Eurotatoria</taxon>
        <taxon>Bdelloidea</taxon>
        <taxon>Adinetida</taxon>
        <taxon>Adinetidae</taxon>
        <taxon>Adineta</taxon>
    </lineage>
</organism>
<dbReference type="EMBL" id="CAJOAY010004021">
    <property type="protein sequence ID" value="CAF4051255.1"/>
    <property type="molecule type" value="Genomic_DNA"/>
</dbReference>
<accession>A0A819RVA3</accession>
<evidence type="ECO:0000313" key="5">
    <source>
        <dbReference type="Proteomes" id="UP000663881"/>
    </source>
</evidence>
<evidence type="ECO:0000313" key="2">
    <source>
        <dbReference type="EMBL" id="CAF1208520.1"/>
    </source>
</evidence>
<gene>
    <name evidence="2" type="ORF">IZO911_LOCUS29036</name>
    <name evidence="3" type="ORF">KXQ929_LOCUS21999</name>
    <name evidence="4" type="ORF">OKA104_LOCUS32796</name>
</gene>
<name>A0A819RVA3_9BILA</name>
<dbReference type="SUPFAM" id="SSF53300">
    <property type="entry name" value="vWA-like"/>
    <property type="match status" value="1"/>
</dbReference>
<evidence type="ECO:0008006" key="6">
    <source>
        <dbReference type="Google" id="ProtNLM"/>
    </source>
</evidence>
<dbReference type="EMBL" id="CAJOBB010001652">
    <property type="protein sequence ID" value="CAF3885633.1"/>
    <property type="molecule type" value="Genomic_DNA"/>
</dbReference>
<dbReference type="Proteomes" id="UP000663860">
    <property type="component" value="Unassembled WGS sequence"/>
</dbReference>
<dbReference type="Proteomes" id="UP000663881">
    <property type="component" value="Unassembled WGS sequence"/>
</dbReference>
<protein>
    <recommendedName>
        <fullName evidence="6">VWFA domain-containing protein</fullName>
    </recommendedName>
</protein>
<dbReference type="InterPro" id="IPR036465">
    <property type="entry name" value="vWFA_dom_sf"/>
</dbReference>
<comment type="caution">
    <text evidence="4">The sequence shown here is derived from an EMBL/GenBank/DDBJ whole genome shotgun (WGS) entry which is preliminary data.</text>
</comment>
<dbReference type="Proteomes" id="UP000663868">
    <property type="component" value="Unassembled WGS sequence"/>
</dbReference>
<evidence type="ECO:0000313" key="4">
    <source>
        <dbReference type="EMBL" id="CAF4051255.1"/>
    </source>
</evidence>
<sequence>MMLKYRSKRKQKSIDSADSNYVPETPPMSSNPYRERNISRGDSSEVSYIGEEESHRFHTSARPSISSSHQSVSYSTTLRVDERLQKVILKYEIPKKFADRLHILAKYELIIVCDDSGSMETSVDNSPRTRWDELREFVRIILEIGIIFDESGVDIYFLNREPILNVKNPETIDHAFAKSPYGYTPLVRTLKNIFQLPATRRGYDKKALVFVATDGASTDDEGNVNVDELKHLMNVERQVDTTFVKFLICTDDRNCVDYLYEWDKTMKNVDVTDDFHTERKRVHQWQGTNFQFSKGEYIVKALIGAIDQKMDDLDEKLIERF</sequence>
<dbReference type="Gene3D" id="3.40.50.410">
    <property type="entry name" value="von Willebrand factor, type A domain"/>
    <property type="match status" value="1"/>
</dbReference>
<feature type="compositionally biased region" description="Basic residues" evidence="1">
    <location>
        <begin position="1"/>
        <end position="11"/>
    </location>
</feature>
<dbReference type="PANTHER" id="PTHR34706">
    <property type="entry name" value="SLR1338 PROTEIN"/>
    <property type="match status" value="1"/>
</dbReference>
<evidence type="ECO:0000313" key="3">
    <source>
        <dbReference type="EMBL" id="CAF3885633.1"/>
    </source>
</evidence>
<dbReference type="PANTHER" id="PTHR34706:SF1">
    <property type="entry name" value="VWFA DOMAIN-CONTAINING PROTEIN"/>
    <property type="match status" value="1"/>
</dbReference>
<dbReference type="AlphaFoldDB" id="A0A819RVA3"/>
<evidence type="ECO:0000256" key="1">
    <source>
        <dbReference type="SAM" id="MobiDB-lite"/>
    </source>
</evidence>
<dbReference type="EMBL" id="CAJNOE010000422">
    <property type="protein sequence ID" value="CAF1208520.1"/>
    <property type="molecule type" value="Genomic_DNA"/>
</dbReference>
<feature type="region of interest" description="Disordered" evidence="1">
    <location>
        <begin position="1"/>
        <end position="44"/>
    </location>
</feature>
<feature type="compositionally biased region" description="Basic and acidic residues" evidence="1">
    <location>
        <begin position="33"/>
        <end position="43"/>
    </location>
</feature>
<reference evidence="4" key="1">
    <citation type="submission" date="2021-02" db="EMBL/GenBank/DDBJ databases">
        <authorList>
            <person name="Nowell W R."/>
        </authorList>
    </citation>
    <scope>NUCLEOTIDE SEQUENCE</scope>
</reference>